<keyword evidence="1" id="KW-0853">WD repeat</keyword>
<name>A0A182W2J1_9DIPT</name>
<dbReference type="EnsemblMetazoa" id="AMIN004551-RA">
    <property type="protein sequence ID" value="AMIN004551-PA"/>
    <property type="gene ID" value="AMIN004551"/>
</dbReference>
<sequence>MLKLLPSIEEQHLSNDNNQTTTQKAFTERAIALQYFVSDVIKSCVRSERNQQIMCDSGLNECIVRFCKEALIDEQHPLHLPLQYIFERLAVQALMPKELRTFLRLGLKFSSENDSYIPDNSIPPVPLTRVKTLVSITTPRDFRYQCAFTMPPFIEMDMSTEGFACIFFPNIAPSPLHLEHSSMSHTQHTLVSVGLTGNGTGISANFGLGGAAFPGFSNSVNRNMNTIGPLMESISGGGIGSGSRIFPSSNGLTFSTWFCVERYPPAQMADSNPIRLFHIVRSDEGSNEESVIVFSILILPSDKSLSVATQEVPFIREYGTVFKDDFMSRVWCPTFIRECEWHHVAVTLGKMSTKSSLVSIYLDGRHVHSQKINPICSSFSGSSSKNHTSCFHAFVGTPPMWRTYSKLIWKQGVCSFIDDTFDASAVARVYMLGPHYIGSFQDVRLEDNEEINPLVAEHRIAFIINPKAYSYMTLYKIRKVYNRTDAKSIAKQLGMSSHENATPILVMHNAAGHLNGPARTLGGVLVGYLGIRKFNPFPVSMSINTIGGCSVLLGLVAMSHDIESLYAAVKALTCILRTSKLARQEMNQRRFYQTLAMLYKKKKVLLNSHILHLTFNLVGTVHSGHETSTIPNVTAFQANCLLITTTIVAHATTSYHLLHLWASALSTLHPRDFPRPEHVSNRNCL</sequence>
<dbReference type="VEuPathDB" id="VectorBase:AMIN004551"/>
<organism evidence="2 3">
    <name type="scientific">Anopheles minimus</name>
    <dbReference type="NCBI Taxonomy" id="112268"/>
    <lineage>
        <taxon>Eukaryota</taxon>
        <taxon>Metazoa</taxon>
        <taxon>Ecdysozoa</taxon>
        <taxon>Arthropoda</taxon>
        <taxon>Hexapoda</taxon>
        <taxon>Insecta</taxon>
        <taxon>Pterygota</taxon>
        <taxon>Neoptera</taxon>
        <taxon>Endopterygota</taxon>
        <taxon>Diptera</taxon>
        <taxon>Nematocera</taxon>
        <taxon>Culicoidea</taxon>
        <taxon>Culicidae</taxon>
        <taxon>Anophelinae</taxon>
        <taxon>Anopheles</taxon>
    </lineage>
</organism>
<dbReference type="InterPro" id="IPR051944">
    <property type="entry name" value="BEACH_domain_protein"/>
</dbReference>
<dbReference type="InterPro" id="IPR013320">
    <property type="entry name" value="ConA-like_dom_sf"/>
</dbReference>
<reference evidence="2" key="2">
    <citation type="submission" date="2020-05" db="UniProtKB">
        <authorList>
            <consortium name="EnsemblMetazoa"/>
        </authorList>
    </citation>
    <scope>IDENTIFICATION</scope>
    <source>
        <strain evidence="2">MINIMUS1</strain>
    </source>
</reference>
<reference evidence="3" key="1">
    <citation type="submission" date="2013-03" db="EMBL/GenBank/DDBJ databases">
        <title>The Genome Sequence of Anopheles minimus MINIMUS1.</title>
        <authorList>
            <consortium name="The Broad Institute Genomics Platform"/>
            <person name="Neafsey D.E."/>
            <person name="Walton C."/>
            <person name="Walker B."/>
            <person name="Young S.K."/>
            <person name="Zeng Q."/>
            <person name="Gargeya S."/>
            <person name="Fitzgerald M."/>
            <person name="Haas B."/>
            <person name="Abouelleil A."/>
            <person name="Allen A.W."/>
            <person name="Alvarado L."/>
            <person name="Arachchi H.M."/>
            <person name="Berlin A.M."/>
            <person name="Chapman S.B."/>
            <person name="Gainer-Dewar J."/>
            <person name="Goldberg J."/>
            <person name="Griggs A."/>
            <person name="Gujja S."/>
            <person name="Hansen M."/>
            <person name="Howarth C."/>
            <person name="Imamovic A."/>
            <person name="Ireland A."/>
            <person name="Larimer J."/>
            <person name="McCowan C."/>
            <person name="Murphy C."/>
            <person name="Pearson M."/>
            <person name="Poon T.W."/>
            <person name="Priest M."/>
            <person name="Roberts A."/>
            <person name="Saif S."/>
            <person name="Shea T."/>
            <person name="Sisk P."/>
            <person name="Sykes S."/>
            <person name="Wortman J."/>
            <person name="Nusbaum C."/>
            <person name="Birren B."/>
        </authorList>
    </citation>
    <scope>NUCLEOTIDE SEQUENCE [LARGE SCALE GENOMIC DNA]</scope>
    <source>
        <strain evidence="3">MINIMUS1</strain>
    </source>
</reference>
<evidence type="ECO:0000313" key="2">
    <source>
        <dbReference type="EnsemblMetazoa" id="AMIN004551-PA"/>
    </source>
</evidence>
<dbReference type="Proteomes" id="UP000075920">
    <property type="component" value="Unassembled WGS sequence"/>
</dbReference>
<protein>
    <recommendedName>
        <fullName evidence="4">DUF4704 domain-containing protein</fullName>
    </recommendedName>
</protein>
<dbReference type="AlphaFoldDB" id="A0A182W2J1"/>
<evidence type="ECO:0008006" key="4">
    <source>
        <dbReference type="Google" id="ProtNLM"/>
    </source>
</evidence>
<proteinExistence type="predicted"/>
<dbReference type="PANTHER" id="PTHR46108">
    <property type="entry name" value="BLUE CHEESE"/>
    <property type="match status" value="1"/>
</dbReference>
<dbReference type="PANTHER" id="PTHR46108:SF4">
    <property type="entry name" value="BLUE CHEESE"/>
    <property type="match status" value="1"/>
</dbReference>
<evidence type="ECO:0000256" key="1">
    <source>
        <dbReference type="ARBA" id="ARBA00022574"/>
    </source>
</evidence>
<dbReference type="STRING" id="112268.A0A182W2J1"/>
<dbReference type="SUPFAM" id="SSF49899">
    <property type="entry name" value="Concanavalin A-like lectins/glucanases"/>
    <property type="match status" value="1"/>
</dbReference>
<accession>A0A182W2J1</accession>
<evidence type="ECO:0000313" key="3">
    <source>
        <dbReference type="Proteomes" id="UP000075920"/>
    </source>
</evidence>
<keyword evidence="3" id="KW-1185">Reference proteome</keyword>